<evidence type="ECO:0000256" key="3">
    <source>
        <dbReference type="ARBA" id="ARBA00023049"/>
    </source>
</evidence>
<dbReference type="InterPro" id="IPR045175">
    <property type="entry name" value="M28_fam"/>
</dbReference>
<feature type="signal peptide" evidence="4">
    <location>
        <begin position="1"/>
        <end position="18"/>
    </location>
</feature>
<comment type="caution">
    <text evidence="6">The sequence shown here is derived from an EMBL/GenBank/DDBJ whole genome shotgun (WGS) entry which is preliminary data.</text>
</comment>
<keyword evidence="4" id="KW-0732">Signal</keyword>
<dbReference type="PANTHER" id="PTHR12147">
    <property type="entry name" value="METALLOPEPTIDASE M28 FAMILY MEMBER"/>
    <property type="match status" value="1"/>
</dbReference>
<dbReference type="InterPro" id="IPR036116">
    <property type="entry name" value="FN3_sf"/>
</dbReference>
<evidence type="ECO:0000256" key="4">
    <source>
        <dbReference type="SAM" id="SignalP"/>
    </source>
</evidence>
<protein>
    <submittedName>
        <fullName evidence="6">Peptidase M28</fullName>
    </submittedName>
</protein>
<dbReference type="InterPro" id="IPR007484">
    <property type="entry name" value="Peptidase_M28"/>
</dbReference>
<evidence type="ECO:0000313" key="6">
    <source>
        <dbReference type="EMBL" id="OAQ37999.1"/>
    </source>
</evidence>
<dbReference type="EMBL" id="LWHJ01000032">
    <property type="protein sequence ID" value="OAQ37999.1"/>
    <property type="molecule type" value="Genomic_DNA"/>
</dbReference>
<dbReference type="Pfam" id="PF04389">
    <property type="entry name" value="Peptidase_M28"/>
    <property type="match status" value="1"/>
</dbReference>
<dbReference type="GO" id="GO:0006508">
    <property type="term" value="P:proteolysis"/>
    <property type="evidence" value="ECO:0007669"/>
    <property type="project" value="InterPro"/>
</dbReference>
<dbReference type="SUPFAM" id="SSF49265">
    <property type="entry name" value="Fibronectin type III"/>
    <property type="match status" value="1"/>
</dbReference>
<evidence type="ECO:0000259" key="5">
    <source>
        <dbReference type="PROSITE" id="PS50853"/>
    </source>
</evidence>
<dbReference type="InterPro" id="IPR003961">
    <property type="entry name" value="FN3_dom"/>
</dbReference>
<reference evidence="6 7" key="2">
    <citation type="submission" date="2016-06" db="EMBL/GenBank/DDBJ databases">
        <title>Pedobacter psychrophilus sp. nov., isolated from Antarctic fragmentary rock.</title>
        <authorList>
            <person name="Svec P."/>
        </authorList>
    </citation>
    <scope>NUCLEOTIDE SEQUENCE [LARGE SCALE GENOMIC DNA]</scope>
    <source>
        <strain evidence="6 7">CCM 8644</strain>
    </source>
</reference>
<dbReference type="Gene3D" id="2.60.40.10">
    <property type="entry name" value="Immunoglobulins"/>
    <property type="match status" value="1"/>
</dbReference>
<evidence type="ECO:0000256" key="1">
    <source>
        <dbReference type="ARBA" id="ARBA00004613"/>
    </source>
</evidence>
<dbReference type="InterPro" id="IPR013783">
    <property type="entry name" value="Ig-like_fold"/>
</dbReference>
<dbReference type="STRING" id="1826909.A5893_16660"/>
<sequence>MKYIKLLLLLFVTNICFAQTAIIKQDINIKNMVNDVSAKNVEATVRKLVSFGTRHTLSDTTSKTTGIGAARNWIKSEFEKYSTESGGRLKVSFDTFIQPADGNRVPKDATLKNVLATLPGTDPTDDRIFIVSGHYDSRVSQANDAVSKAPGAVDDASGTATVMELARVMSKQKYSATIIFMAAVGEEQGLYGATHLAKKAKAEGWNVVAMITNDIVGNTYGEQTDLKDNRSVRVFSEGVPVTETKQEGGLRIAVGGENDSPAREFARYVKEVAERYVDQLEVKLIYRRDRYLRGGDHTAFSQEGFAAVRFTEMNENFNRQHQDVRVEKGVDYGDMPDFADYNYIQKVCRMNLSVLANIAKAPAAPVNVGIVTSDLTNNTTLKWEAPKSAKPAGYYILMRETTSPYWEKKIYVTENQVTLPYSKDNYFFAVQSVDAEGHESSIVFPKPVR</sequence>
<name>A0A179DBU6_9SPHI</name>
<dbReference type="PANTHER" id="PTHR12147:SF26">
    <property type="entry name" value="PEPTIDASE M28 DOMAIN-CONTAINING PROTEIN"/>
    <property type="match status" value="1"/>
</dbReference>
<dbReference type="GO" id="GO:0008235">
    <property type="term" value="F:metalloexopeptidase activity"/>
    <property type="evidence" value="ECO:0007669"/>
    <property type="project" value="InterPro"/>
</dbReference>
<keyword evidence="7" id="KW-1185">Reference proteome</keyword>
<keyword evidence="3" id="KW-0378">Hydrolase</keyword>
<dbReference type="OrthoDB" id="9787436at2"/>
<reference evidence="6 7" key="1">
    <citation type="submission" date="2016-04" db="EMBL/GenBank/DDBJ databases">
        <authorList>
            <person name="Evans L.H."/>
            <person name="Alamgir A."/>
            <person name="Owens N."/>
            <person name="Weber N.D."/>
            <person name="Virtaneva K."/>
            <person name="Barbian K."/>
            <person name="Babar A."/>
            <person name="Rosenke K."/>
        </authorList>
    </citation>
    <scope>NUCLEOTIDE SEQUENCE [LARGE SCALE GENOMIC DNA]</scope>
    <source>
        <strain evidence="6 7">CCM 8644</strain>
    </source>
</reference>
<keyword evidence="3" id="KW-0645">Protease</keyword>
<dbReference type="Proteomes" id="UP000078459">
    <property type="component" value="Unassembled WGS sequence"/>
</dbReference>
<dbReference type="GO" id="GO:0005576">
    <property type="term" value="C:extracellular region"/>
    <property type="evidence" value="ECO:0007669"/>
    <property type="project" value="UniProtKB-SubCell"/>
</dbReference>
<feature type="domain" description="Fibronectin type-III" evidence="5">
    <location>
        <begin position="364"/>
        <end position="449"/>
    </location>
</feature>
<dbReference type="Gene3D" id="3.40.630.10">
    <property type="entry name" value="Zn peptidases"/>
    <property type="match status" value="1"/>
</dbReference>
<dbReference type="RefSeq" id="WP_068823822.1">
    <property type="nucleotide sequence ID" value="NZ_LWHJ01000032.1"/>
</dbReference>
<gene>
    <name evidence="6" type="ORF">A5893_16660</name>
</gene>
<feature type="chain" id="PRO_5008100320" evidence="4">
    <location>
        <begin position="19"/>
        <end position="449"/>
    </location>
</feature>
<dbReference type="PROSITE" id="PS50853">
    <property type="entry name" value="FN3"/>
    <property type="match status" value="1"/>
</dbReference>
<organism evidence="6 7">
    <name type="scientific">Pedobacter psychrophilus</name>
    <dbReference type="NCBI Taxonomy" id="1826909"/>
    <lineage>
        <taxon>Bacteria</taxon>
        <taxon>Pseudomonadati</taxon>
        <taxon>Bacteroidota</taxon>
        <taxon>Sphingobacteriia</taxon>
        <taxon>Sphingobacteriales</taxon>
        <taxon>Sphingobacteriaceae</taxon>
        <taxon>Pedobacter</taxon>
    </lineage>
</organism>
<accession>A0A179DBU6</accession>
<evidence type="ECO:0000313" key="7">
    <source>
        <dbReference type="Proteomes" id="UP000078459"/>
    </source>
</evidence>
<dbReference type="SUPFAM" id="SSF53187">
    <property type="entry name" value="Zn-dependent exopeptidases"/>
    <property type="match status" value="1"/>
</dbReference>
<proteinExistence type="predicted"/>
<dbReference type="AlphaFoldDB" id="A0A179DBU6"/>
<keyword evidence="2" id="KW-0964">Secreted</keyword>
<keyword evidence="3" id="KW-0482">Metalloprotease</keyword>
<comment type="subcellular location">
    <subcellularLocation>
        <location evidence="1">Secreted</location>
    </subcellularLocation>
</comment>
<evidence type="ECO:0000256" key="2">
    <source>
        <dbReference type="ARBA" id="ARBA00022525"/>
    </source>
</evidence>